<dbReference type="GO" id="GO:0034490">
    <property type="term" value="P:basic amino acid transmembrane import into vacuole"/>
    <property type="evidence" value="ECO:0007669"/>
    <property type="project" value="EnsemblFungi"/>
</dbReference>
<evidence type="ECO:0000256" key="7">
    <source>
        <dbReference type="SAM" id="Phobius"/>
    </source>
</evidence>
<name>A0A1E3NQH8_9ASCO</name>
<evidence type="ECO:0000256" key="3">
    <source>
        <dbReference type="ARBA" id="ARBA00022989"/>
    </source>
</evidence>
<gene>
    <name evidence="8" type="ORF">PICMEDRAFT_69987</name>
</gene>
<feature type="transmembrane region" description="Helical" evidence="7">
    <location>
        <begin position="229"/>
        <end position="245"/>
    </location>
</feature>
<evidence type="ECO:0000256" key="6">
    <source>
        <dbReference type="ARBA" id="ARBA00050768"/>
    </source>
</evidence>
<evidence type="ECO:0000313" key="9">
    <source>
        <dbReference type="Proteomes" id="UP000094455"/>
    </source>
</evidence>
<protein>
    <submittedName>
        <fullName evidence="8">Uncharacterized protein</fullName>
    </submittedName>
</protein>
<dbReference type="RefSeq" id="XP_019019454.1">
    <property type="nucleotide sequence ID" value="XM_019163524.1"/>
</dbReference>
<dbReference type="GO" id="GO:0034488">
    <property type="term" value="P:basic amino acid transmembrane export from vacuole"/>
    <property type="evidence" value="ECO:0007669"/>
    <property type="project" value="EnsemblFungi"/>
</dbReference>
<dbReference type="EMBL" id="KV454001">
    <property type="protein sequence ID" value="ODQ48341.1"/>
    <property type="molecule type" value="Genomic_DNA"/>
</dbReference>
<dbReference type="PANTHER" id="PTHR16201">
    <property type="entry name" value="SEVEN TRANSMEMBRANE PROTEIN 1-RELATED"/>
    <property type="match status" value="1"/>
</dbReference>
<evidence type="ECO:0000313" key="8">
    <source>
        <dbReference type="EMBL" id="ODQ48341.1"/>
    </source>
</evidence>
<dbReference type="Pfam" id="PF04193">
    <property type="entry name" value="PQ-loop"/>
    <property type="match status" value="2"/>
</dbReference>
<accession>A0A1E3NQH8</accession>
<dbReference type="GeneID" id="30180211"/>
<comment type="similarity">
    <text evidence="5">Belongs to the laat-1 family.</text>
</comment>
<keyword evidence="9" id="KW-1185">Reference proteome</keyword>
<keyword evidence="4 7" id="KW-0472">Membrane</keyword>
<dbReference type="InterPro" id="IPR051415">
    <property type="entry name" value="LAAT-1"/>
</dbReference>
<dbReference type="InterPro" id="IPR006603">
    <property type="entry name" value="PQ-loop_rpt"/>
</dbReference>
<evidence type="ECO:0000256" key="1">
    <source>
        <dbReference type="ARBA" id="ARBA00004141"/>
    </source>
</evidence>
<dbReference type="AlphaFoldDB" id="A0A1E3NQH8"/>
<proteinExistence type="inferred from homology"/>
<dbReference type="FunFam" id="1.20.1280.290:FF:000009">
    <property type="entry name" value="PQ loop repeat family protein"/>
    <property type="match status" value="1"/>
</dbReference>
<dbReference type="OrthoDB" id="8048523at2759"/>
<comment type="subcellular location">
    <subcellularLocation>
        <location evidence="1">Membrane</location>
        <topology evidence="1">Multi-pass membrane protein</topology>
    </subcellularLocation>
</comment>
<dbReference type="Gene3D" id="1.20.1280.290">
    <property type="match status" value="2"/>
</dbReference>
<evidence type="ECO:0000256" key="2">
    <source>
        <dbReference type="ARBA" id="ARBA00022692"/>
    </source>
</evidence>
<dbReference type="GO" id="GO:0000329">
    <property type="term" value="C:fungal-type vacuole membrane"/>
    <property type="evidence" value="ECO:0007669"/>
    <property type="project" value="EnsemblFungi"/>
</dbReference>
<keyword evidence="3 7" id="KW-1133">Transmembrane helix</keyword>
<dbReference type="PANTHER" id="PTHR16201:SF34">
    <property type="entry name" value="LYSOSOMAL AMINO ACID TRANSPORTER 1"/>
    <property type="match status" value="1"/>
</dbReference>
<sequence length="253" mass="28248">MENSSRLLSLVSTLCWIVALLPQQWHNYCRKSVDGLSPYLLILWLLGDSFNLVGCVLTEQLPFQTYLSAYFVLNDVILDFQYYYYRGRRPDAGSSVELLADDGYTSTVSSSSVASHVPVLTKTQVVTTATALLSASPVAAVPLQASALSAAFDGEAVGMVFAWLCTLLYCSSRLPQLYHNYLRKSVEGVSPLLFTFAVLANLTYALSILLADPPHGMTYRGFIWNETPYLLGSLGTVWFDGLYFWQREIYREI</sequence>
<evidence type="ECO:0000256" key="5">
    <source>
        <dbReference type="ARBA" id="ARBA00038039"/>
    </source>
</evidence>
<dbReference type="Proteomes" id="UP000094455">
    <property type="component" value="Unassembled WGS sequence"/>
</dbReference>
<feature type="transmembrane region" description="Helical" evidence="7">
    <location>
        <begin position="191"/>
        <end position="209"/>
    </location>
</feature>
<dbReference type="GO" id="GO:0061459">
    <property type="term" value="F:L-arginine transmembrane transporter activity"/>
    <property type="evidence" value="ECO:0007669"/>
    <property type="project" value="EnsemblFungi"/>
</dbReference>
<comment type="catalytic activity">
    <reaction evidence="6">
        <text>L-histidine(out) + L-arginine(in) = L-histidine(in) + L-arginine(out)</text>
        <dbReference type="Rhea" id="RHEA:71063"/>
        <dbReference type="ChEBI" id="CHEBI:32682"/>
        <dbReference type="ChEBI" id="CHEBI:57595"/>
    </reaction>
</comment>
<evidence type="ECO:0000256" key="4">
    <source>
        <dbReference type="ARBA" id="ARBA00023136"/>
    </source>
</evidence>
<dbReference type="SMART" id="SM00679">
    <property type="entry name" value="CTNS"/>
    <property type="match status" value="2"/>
</dbReference>
<keyword evidence="2 7" id="KW-0812">Transmembrane</keyword>
<feature type="transmembrane region" description="Helical" evidence="7">
    <location>
        <begin position="38"/>
        <end position="58"/>
    </location>
</feature>
<reference evidence="8 9" key="1">
    <citation type="journal article" date="2016" name="Proc. Natl. Acad. Sci. U.S.A.">
        <title>Comparative genomics of biotechnologically important yeasts.</title>
        <authorList>
            <person name="Riley R."/>
            <person name="Haridas S."/>
            <person name="Wolfe K.H."/>
            <person name="Lopes M.R."/>
            <person name="Hittinger C.T."/>
            <person name="Goeker M."/>
            <person name="Salamov A.A."/>
            <person name="Wisecaver J.H."/>
            <person name="Long T.M."/>
            <person name="Calvey C.H."/>
            <person name="Aerts A.L."/>
            <person name="Barry K.W."/>
            <person name="Choi C."/>
            <person name="Clum A."/>
            <person name="Coughlan A.Y."/>
            <person name="Deshpande S."/>
            <person name="Douglass A.P."/>
            <person name="Hanson S.J."/>
            <person name="Klenk H.-P."/>
            <person name="LaButti K.M."/>
            <person name="Lapidus A."/>
            <person name="Lindquist E.A."/>
            <person name="Lipzen A.M."/>
            <person name="Meier-Kolthoff J.P."/>
            <person name="Ohm R.A."/>
            <person name="Otillar R.P."/>
            <person name="Pangilinan J.L."/>
            <person name="Peng Y."/>
            <person name="Rokas A."/>
            <person name="Rosa C.A."/>
            <person name="Scheuner C."/>
            <person name="Sibirny A.A."/>
            <person name="Slot J.C."/>
            <person name="Stielow J.B."/>
            <person name="Sun H."/>
            <person name="Kurtzman C.P."/>
            <person name="Blackwell M."/>
            <person name="Grigoriev I.V."/>
            <person name="Jeffries T.W."/>
        </authorList>
    </citation>
    <scope>NUCLEOTIDE SEQUENCE [LARGE SCALE GENOMIC DNA]</scope>
    <source>
        <strain evidence="8 9">NRRL Y-2026</strain>
    </source>
</reference>
<organism evidence="8 9">
    <name type="scientific">Pichia membranifaciens NRRL Y-2026</name>
    <dbReference type="NCBI Taxonomy" id="763406"/>
    <lineage>
        <taxon>Eukaryota</taxon>
        <taxon>Fungi</taxon>
        <taxon>Dikarya</taxon>
        <taxon>Ascomycota</taxon>
        <taxon>Saccharomycotina</taxon>
        <taxon>Pichiomycetes</taxon>
        <taxon>Pichiales</taxon>
        <taxon>Pichiaceae</taxon>
        <taxon>Pichia</taxon>
    </lineage>
</organism>